<feature type="domain" description="PucR C-terminal helix-turn-helix" evidence="2">
    <location>
        <begin position="428"/>
        <end position="485"/>
    </location>
</feature>
<dbReference type="PANTHER" id="PTHR33744">
    <property type="entry name" value="CARBOHYDRATE DIACID REGULATOR"/>
    <property type="match status" value="1"/>
</dbReference>
<dbReference type="InterPro" id="IPR012914">
    <property type="entry name" value="PucR_dom"/>
</dbReference>
<evidence type="ECO:0000259" key="2">
    <source>
        <dbReference type="Pfam" id="PF13556"/>
    </source>
</evidence>
<dbReference type="Pfam" id="PF07905">
    <property type="entry name" value="PucR"/>
    <property type="match status" value="1"/>
</dbReference>
<dbReference type="Pfam" id="PF13556">
    <property type="entry name" value="HTH_30"/>
    <property type="match status" value="1"/>
</dbReference>
<evidence type="ECO:0000313" key="4">
    <source>
        <dbReference type="Proteomes" id="UP000183772"/>
    </source>
</evidence>
<dbReference type="Proteomes" id="UP000183772">
    <property type="component" value="Chromosome I"/>
</dbReference>
<dbReference type="GeneID" id="76213410"/>
<evidence type="ECO:0000259" key="1">
    <source>
        <dbReference type="Pfam" id="PF07905"/>
    </source>
</evidence>
<dbReference type="EMBL" id="LT629790">
    <property type="protein sequence ID" value="SDU57668.1"/>
    <property type="molecule type" value="Genomic_DNA"/>
</dbReference>
<evidence type="ECO:0000313" key="3">
    <source>
        <dbReference type="EMBL" id="SDU57668.1"/>
    </source>
</evidence>
<dbReference type="RefSeq" id="WP_081993312.1">
    <property type="nucleotide sequence ID" value="NZ_CAKKMJ010000006.1"/>
</dbReference>
<dbReference type="InterPro" id="IPR042070">
    <property type="entry name" value="PucR_C-HTH_sf"/>
</dbReference>
<accession>A0AAX2DDH5</accession>
<dbReference type="PANTHER" id="PTHR33744:SF1">
    <property type="entry name" value="DNA-BINDING TRANSCRIPTIONAL ACTIVATOR ADER"/>
    <property type="match status" value="1"/>
</dbReference>
<dbReference type="InterPro" id="IPR051448">
    <property type="entry name" value="CdaR-like_regulators"/>
</dbReference>
<proteinExistence type="predicted"/>
<dbReference type="AlphaFoldDB" id="A0AAX2DDH5"/>
<feature type="domain" description="Purine catabolism PurC-like" evidence="1">
    <location>
        <begin position="8"/>
        <end position="123"/>
    </location>
</feature>
<keyword evidence="4" id="KW-1185">Reference proteome</keyword>
<dbReference type="Gene3D" id="1.10.10.2840">
    <property type="entry name" value="PucR C-terminal helix-turn-helix domain"/>
    <property type="match status" value="1"/>
</dbReference>
<gene>
    <name evidence="3" type="ORF">SAMN05216476_3303</name>
</gene>
<protein>
    <submittedName>
        <fullName evidence="3">Purine catabolism regulatory protein</fullName>
    </submittedName>
</protein>
<reference evidence="3 4" key="1">
    <citation type="submission" date="2016-10" db="EMBL/GenBank/DDBJ databases">
        <authorList>
            <person name="Varghese N."/>
            <person name="Submissions S."/>
        </authorList>
    </citation>
    <scope>NUCLEOTIDE SEQUENCE [LARGE SCALE GENOMIC DNA]</scope>
    <source>
        <strain evidence="3 4">DSM 16733</strain>
    </source>
</reference>
<organism evidence="3 4">
    <name type="scientific">Pseudomonas mediterranea</name>
    <dbReference type="NCBI Taxonomy" id="183795"/>
    <lineage>
        <taxon>Bacteria</taxon>
        <taxon>Pseudomonadati</taxon>
        <taxon>Pseudomonadota</taxon>
        <taxon>Gammaproteobacteria</taxon>
        <taxon>Pseudomonadales</taxon>
        <taxon>Pseudomonadaceae</taxon>
        <taxon>Pseudomonas</taxon>
    </lineage>
</organism>
<sequence>MPLTLNDLILTPELRTRVICGAQRCDETVSWAHVCELADPSEWLGKGDLLMTTGIGIPTDPGEQRLYVERLHVGGLAGLMIGDNMQAPADIDELFAAAKALGFPVLMTEYGVPFSAVTKAVVNAYKQLENNRRNAITHVYETARISIQGLGLPGLLKRLEADVGAVLHLVDPRSLDPWMAGLAELPALHRKAILQRPRAAHGTPIVQRCAVADGETVLVSVPSHRGCLLAAHSAQALDYGLLHHIVAVIGIELERLRVDRETKLRQGSELIDDLLHKRVLPRQAEERLEACGADVSRLRLAVARLGALSIEEIDEALVRHGIDLILRVQGEEVFALFWADATVRDFQSNLLIKVGVSDFLEHVDDCANALREARLALAHTTENSPLSFYSDTGVNSPWLPQSLHDASEAFRRVLGPLTDYDAAQGAQLLHTLRTFLENNRSWINTANKLHIHKQTLVYRVRRIEEITARSLDLTDDVAILWFALKSADIAGISNPCAASTEKEAHIRKLPSEVPDSR</sequence>
<name>A0AAX2DDH5_9PSED</name>
<dbReference type="InterPro" id="IPR025736">
    <property type="entry name" value="PucR_C-HTH_dom"/>
</dbReference>